<reference evidence="1" key="1">
    <citation type="submission" date="2014-11" db="EMBL/GenBank/DDBJ databases">
        <authorList>
            <person name="Amaro Gonzalez C."/>
        </authorList>
    </citation>
    <scope>NUCLEOTIDE SEQUENCE</scope>
</reference>
<protein>
    <submittedName>
        <fullName evidence="1">Uncharacterized protein</fullName>
    </submittedName>
</protein>
<sequence>MCRGGIRRASPLAARGRRFNLF</sequence>
<organism evidence="1">
    <name type="scientific">Anguilla anguilla</name>
    <name type="common">European freshwater eel</name>
    <name type="synonym">Muraena anguilla</name>
    <dbReference type="NCBI Taxonomy" id="7936"/>
    <lineage>
        <taxon>Eukaryota</taxon>
        <taxon>Metazoa</taxon>
        <taxon>Chordata</taxon>
        <taxon>Craniata</taxon>
        <taxon>Vertebrata</taxon>
        <taxon>Euteleostomi</taxon>
        <taxon>Actinopterygii</taxon>
        <taxon>Neopterygii</taxon>
        <taxon>Teleostei</taxon>
        <taxon>Anguilliformes</taxon>
        <taxon>Anguillidae</taxon>
        <taxon>Anguilla</taxon>
    </lineage>
</organism>
<reference evidence="1" key="2">
    <citation type="journal article" date="2015" name="Fish Shellfish Immunol.">
        <title>Early steps in the European eel (Anguilla anguilla)-Vibrio vulnificus interaction in the gills: Role of the RtxA13 toxin.</title>
        <authorList>
            <person name="Callol A."/>
            <person name="Pajuelo D."/>
            <person name="Ebbesson L."/>
            <person name="Teles M."/>
            <person name="MacKenzie S."/>
            <person name="Amaro C."/>
        </authorList>
    </citation>
    <scope>NUCLEOTIDE SEQUENCE</scope>
</reference>
<dbReference type="EMBL" id="GBXM01058651">
    <property type="protein sequence ID" value="JAH49926.1"/>
    <property type="molecule type" value="Transcribed_RNA"/>
</dbReference>
<name>A0A0E9T8H9_ANGAN</name>
<accession>A0A0E9T8H9</accession>
<dbReference type="AlphaFoldDB" id="A0A0E9T8H9"/>
<proteinExistence type="predicted"/>
<evidence type="ECO:0000313" key="1">
    <source>
        <dbReference type="EMBL" id="JAH49926.1"/>
    </source>
</evidence>